<reference evidence="2 3" key="1">
    <citation type="submission" date="2023-04" db="EMBL/GenBank/DDBJ databases">
        <title>The genome sequence of Polyangium sorediatum DSM14670.</title>
        <authorList>
            <person name="Zhang X."/>
        </authorList>
    </citation>
    <scope>NUCLEOTIDE SEQUENCE [LARGE SCALE GENOMIC DNA]</scope>
    <source>
        <strain evidence="2 3">DSM 14670</strain>
    </source>
</reference>
<keyword evidence="3" id="KW-1185">Reference proteome</keyword>
<dbReference type="EMBL" id="JARZHI010000044">
    <property type="protein sequence ID" value="MDI1434567.1"/>
    <property type="molecule type" value="Genomic_DNA"/>
</dbReference>
<dbReference type="RefSeq" id="WP_284721266.1">
    <property type="nucleotide sequence ID" value="NZ_JARZHI010000044.1"/>
</dbReference>
<sequence>MHPDGVHRRRRRGSLELQRRHGRERRHNDLQLEFQLQQCKL</sequence>
<organism evidence="2 3">
    <name type="scientific">Polyangium sorediatum</name>
    <dbReference type="NCBI Taxonomy" id="889274"/>
    <lineage>
        <taxon>Bacteria</taxon>
        <taxon>Pseudomonadati</taxon>
        <taxon>Myxococcota</taxon>
        <taxon>Polyangia</taxon>
        <taxon>Polyangiales</taxon>
        <taxon>Polyangiaceae</taxon>
        <taxon>Polyangium</taxon>
    </lineage>
</organism>
<comment type="caution">
    <text evidence="2">The sequence shown here is derived from an EMBL/GenBank/DDBJ whole genome shotgun (WGS) entry which is preliminary data.</text>
</comment>
<accession>A0ABT6P2H8</accession>
<evidence type="ECO:0000313" key="2">
    <source>
        <dbReference type="EMBL" id="MDI1434567.1"/>
    </source>
</evidence>
<evidence type="ECO:0000313" key="3">
    <source>
        <dbReference type="Proteomes" id="UP001160301"/>
    </source>
</evidence>
<dbReference type="Proteomes" id="UP001160301">
    <property type="component" value="Unassembled WGS sequence"/>
</dbReference>
<evidence type="ECO:0000256" key="1">
    <source>
        <dbReference type="SAM" id="MobiDB-lite"/>
    </source>
</evidence>
<feature type="region of interest" description="Disordered" evidence="1">
    <location>
        <begin position="1"/>
        <end position="24"/>
    </location>
</feature>
<proteinExistence type="predicted"/>
<name>A0ABT6P2H8_9BACT</name>
<gene>
    <name evidence="2" type="ORF">QHF89_34020</name>
</gene>
<protein>
    <submittedName>
        <fullName evidence="2">Uncharacterized protein</fullName>
    </submittedName>
</protein>